<comment type="caution">
    <text evidence="1">The sequence shown here is derived from an EMBL/GenBank/DDBJ whole genome shotgun (WGS) entry which is preliminary data.</text>
</comment>
<protein>
    <submittedName>
        <fullName evidence="1">Uncharacterized protein</fullName>
    </submittedName>
</protein>
<sequence>MAFAAKALASVFVDMQPLLFSGAVIEGKASFCLAQFSCIVPLDLCSFYLPLATKELVMMLPSSILLTLVLGGEASCLWECAGVYHAHEAGMLVWTFEKKGTLPVQYADPSMNVALRTASSANAAGITAVQSAAEADLNATGITAVQNGAVLSLDTSSI</sequence>
<accession>A0ABP0HJ85</accession>
<proteinExistence type="predicted"/>
<organism evidence="1 2">
    <name type="scientific">Durusdinium trenchii</name>
    <dbReference type="NCBI Taxonomy" id="1381693"/>
    <lineage>
        <taxon>Eukaryota</taxon>
        <taxon>Sar</taxon>
        <taxon>Alveolata</taxon>
        <taxon>Dinophyceae</taxon>
        <taxon>Suessiales</taxon>
        <taxon>Symbiodiniaceae</taxon>
        <taxon>Durusdinium</taxon>
    </lineage>
</organism>
<evidence type="ECO:0000313" key="2">
    <source>
        <dbReference type="Proteomes" id="UP001642484"/>
    </source>
</evidence>
<dbReference type="Proteomes" id="UP001642484">
    <property type="component" value="Unassembled WGS sequence"/>
</dbReference>
<reference evidence="1 2" key="1">
    <citation type="submission" date="2024-02" db="EMBL/GenBank/DDBJ databases">
        <authorList>
            <person name="Chen Y."/>
            <person name="Shah S."/>
            <person name="Dougan E. K."/>
            <person name="Thang M."/>
            <person name="Chan C."/>
        </authorList>
    </citation>
    <scope>NUCLEOTIDE SEQUENCE [LARGE SCALE GENOMIC DNA]</scope>
</reference>
<name>A0ABP0HJ85_9DINO</name>
<evidence type="ECO:0000313" key="1">
    <source>
        <dbReference type="EMBL" id="CAK8988910.1"/>
    </source>
</evidence>
<gene>
    <name evidence="1" type="ORF">CCMP2556_LOCUS1447</name>
</gene>
<keyword evidence="2" id="KW-1185">Reference proteome</keyword>
<dbReference type="EMBL" id="CAXAMN010000481">
    <property type="protein sequence ID" value="CAK8988910.1"/>
    <property type="molecule type" value="Genomic_DNA"/>
</dbReference>